<gene>
    <name evidence="1" type="ORF">NA56DRAFT_661243</name>
</gene>
<dbReference type="OrthoDB" id="10281880at2759"/>
<protein>
    <submittedName>
        <fullName evidence="1">Uncharacterized protein</fullName>
    </submittedName>
</protein>
<dbReference type="Proteomes" id="UP000235672">
    <property type="component" value="Unassembled WGS sequence"/>
</dbReference>
<accession>A0A2J6PX14</accession>
<organism evidence="1 2">
    <name type="scientific">Hyaloscypha hepaticicola</name>
    <dbReference type="NCBI Taxonomy" id="2082293"/>
    <lineage>
        <taxon>Eukaryota</taxon>
        <taxon>Fungi</taxon>
        <taxon>Dikarya</taxon>
        <taxon>Ascomycota</taxon>
        <taxon>Pezizomycotina</taxon>
        <taxon>Leotiomycetes</taxon>
        <taxon>Helotiales</taxon>
        <taxon>Hyaloscyphaceae</taxon>
        <taxon>Hyaloscypha</taxon>
    </lineage>
</organism>
<evidence type="ECO:0000313" key="2">
    <source>
        <dbReference type="Proteomes" id="UP000235672"/>
    </source>
</evidence>
<evidence type="ECO:0000313" key="1">
    <source>
        <dbReference type="EMBL" id="PMD18583.1"/>
    </source>
</evidence>
<dbReference type="EMBL" id="KZ613493">
    <property type="protein sequence ID" value="PMD18583.1"/>
    <property type="molecule type" value="Genomic_DNA"/>
</dbReference>
<name>A0A2J6PX14_9HELO</name>
<reference evidence="1 2" key="1">
    <citation type="submission" date="2016-05" db="EMBL/GenBank/DDBJ databases">
        <title>A degradative enzymes factory behind the ericoid mycorrhizal symbiosis.</title>
        <authorList>
            <consortium name="DOE Joint Genome Institute"/>
            <person name="Martino E."/>
            <person name="Morin E."/>
            <person name="Grelet G."/>
            <person name="Kuo A."/>
            <person name="Kohler A."/>
            <person name="Daghino S."/>
            <person name="Barry K."/>
            <person name="Choi C."/>
            <person name="Cichocki N."/>
            <person name="Clum A."/>
            <person name="Copeland A."/>
            <person name="Hainaut M."/>
            <person name="Haridas S."/>
            <person name="Labutti K."/>
            <person name="Lindquist E."/>
            <person name="Lipzen A."/>
            <person name="Khouja H.-R."/>
            <person name="Murat C."/>
            <person name="Ohm R."/>
            <person name="Olson A."/>
            <person name="Spatafora J."/>
            <person name="Veneault-Fourrey C."/>
            <person name="Henrissat B."/>
            <person name="Grigoriev I."/>
            <person name="Martin F."/>
            <person name="Perotto S."/>
        </authorList>
    </citation>
    <scope>NUCLEOTIDE SEQUENCE [LARGE SCALE GENOMIC DNA]</scope>
    <source>
        <strain evidence="1 2">UAMH 7357</strain>
    </source>
</reference>
<dbReference type="AlphaFoldDB" id="A0A2J6PX14"/>
<proteinExistence type="predicted"/>
<sequence length="182" mass="21368">MSQQSSRRYYPCCRAREGDVVPKTFQHWNAENGVYSSLDGPTHEKATEINIYTYWWTYLFSGNHSSSYYIHFLGFVEKIRNDEIEAFDFVPSSPLLGFFSFKEFAKRTSIWFREFRYADEDLLDYELHLKLRDHYAEGLLSISPDDLEAFSKLRADRVEFIQGKLNVLEWSDLGLCTESHGA</sequence>
<keyword evidence="2" id="KW-1185">Reference proteome</keyword>